<sequence>MSTIGPIGSSLGSSHAQVLKRAQEALETQKQPSEGFGNRITNAIDQVAAAQNKTADLVKAYEMGMENDISKVMVNQQVSSLGFQLTLNVRNKVLSAYKDIMNMPV</sequence>
<keyword evidence="3 4" id="KW-0975">Bacterial flagellum</keyword>
<dbReference type="PRINTS" id="PR01006">
    <property type="entry name" value="FLGHOOKFLIE"/>
</dbReference>
<dbReference type="GO" id="GO:0009425">
    <property type="term" value="C:bacterial-type flagellum basal body"/>
    <property type="evidence" value="ECO:0007669"/>
    <property type="project" value="UniProtKB-SubCell"/>
</dbReference>
<dbReference type="EMBL" id="DQ068068">
    <property type="protein sequence ID" value="AAY87250.1"/>
    <property type="molecule type" value="Genomic_DNA"/>
</dbReference>
<evidence type="ECO:0000256" key="3">
    <source>
        <dbReference type="ARBA" id="ARBA00023143"/>
    </source>
</evidence>
<dbReference type="GO" id="GO:0005198">
    <property type="term" value="F:structural molecule activity"/>
    <property type="evidence" value="ECO:0007669"/>
    <property type="project" value="InterPro"/>
</dbReference>
<organism evidence="6">
    <name type="scientific">uncultured bacterium BAC17H8</name>
    <dbReference type="NCBI Taxonomy" id="332980"/>
    <lineage>
        <taxon>Bacteria</taxon>
        <taxon>environmental samples</taxon>
    </lineage>
</organism>
<proteinExistence type="inferred from homology"/>
<evidence type="ECO:0000256" key="1">
    <source>
        <dbReference type="ARBA" id="ARBA00004117"/>
    </source>
</evidence>
<dbReference type="GO" id="GO:0003774">
    <property type="term" value="F:cytoskeletal motor activity"/>
    <property type="evidence" value="ECO:0007669"/>
    <property type="project" value="InterPro"/>
</dbReference>
<reference evidence="6" key="1">
    <citation type="journal article" date="2005" name="PLoS Biol.">
        <title>New insights into metabolic properties of marine bacteria encoding proteorhodopsins.</title>
        <authorList>
            <person name="Sabehi G."/>
            <person name="Loy A."/>
            <person name="Jung K.H."/>
            <person name="Partha R."/>
            <person name="Spudich J.L."/>
            <person name="Isaacson T."/>
            <person name="Hirschberg J."/>
            <person name="Wagner M."/>
            <person name="Beja O."/>
        </authorList>
    </citation>
    <scope>NUCLEOTIDE SEQUENCE</scope>
</reference>
<name>Q4JMR3_9BACT</name>
<dbReference type="AlphaFoldDB" id="Q4JMR3"/>
<dbReference type="GO" id="GO:0071973">
    <property type="term" value="P:bacterial-type flagellum-dependent cell motility"/>
    <property type="evidence" value="ECO:0007669"/>
    <property type="project" value="InterPro"/>
</dbReference>
<dbReference type="Pfam" id="PF02049">
    <property type="entry name" value="FliE"/>
    <property type="match status" value="1"/>
</dbReference>
<protein>
    <recommendedName>
        <fullName evidence="4">Flagellar hook-basal body complex protein FliE</fullName>
    </recommendedName>
</protein>
<accession>Q4JMR3</accession>
<feature type="region of interest" description="Disordered" evidence="5">
    <location>
        <begin position="1"/>
        <end position="37"/>
    </location>
</feature>
<dbReference type="HAMAP" id="MF_00724">
    <property type="entry name" value="FliE"/>
    <property type="match status" value="1"/>
</dbReference>
<keyword evidence="6" id="KW-0969">Cilium</keyword>
<gene>
    <name evidence="4 6" type="primary">fliE</name>
</gene>
<evidence type="ECO:0000256" key="2">
    <source>
        <dbReference type="ARBA" id="ARBA00009272"/>
    </source>
</evidence>
<keyword evidence="6" id="KW-0282">Flagellum</keyword>
<dbReference type="PANTHER" id="PTHR34653:SF1">
    <property type="entry name" value="FLAGELLAR HOOK-BASAL BODY COMPLEX PROTEIN FLIE"/>
    <property type="match status" value="1"/>
</dbReference>
<comment type="similarity">
    <text evidence="2 4">Belongs to the FliE family.</text>
</comment>
<keyword evidence="6" id="KW-0966">Cell projection</keyword>
<dbReference type="PANTHER" id="PTHR34653">
    <property type="match status" value="1"/>
</dbReference>
<dbReference type="InterPro" id="IPR001624">
    <property type="entry name" value="FliE"/>
</dbReference>
<comment type="subcellular location">
    <subcellularLocation>
        <location evidence="1 4">Bacterial flagellum basal body</location>
    </subcellularLocation>
</comment>
<evidence type="ECO:0000256" key="4">
    <source>
        <dbReference type="HAMAP-Rule" id="MF_00724"/>
    </source>
</evidence>
<evidence type="ECO:0000313" key="6">
    <source>
        <dbReference type="EMBL" id="AAY87250.1"/>
    </source>
</evidence>
<evidence type="ECO:0000256" key="5">
    <source>
        <dbReference type="SAM" id="MobiDB-lite"/>
    </source>
</evidence>